<comment type="caution">
    <text evidence="1">The sequence shown here is derived from an EMBL/GenBank/DDBJ whole genome shotgun (WGS) entry which is preliminary data.</text>
</comment>
<name>A0A7W5GBN6_9BACL</name>
<dbReference type="AlphaFoldDB" id="A0A7W5GBN6"/>
<evidence type="ECO:0000313" key="2">
    <source>
        <dbReference type="Proteomes" id="UP000518605"/>
    </source>
</evidence>
<accession>A0A7W5GBN6</accession>
<sequence length="172" mass="18680">MEKIRLSCKDILTANQAESLISKLAYSIEGVRGCDWNSERMEVVIEPISMDSCEAIAATVEAMIAEERGIRTLGSRTIKQTPARSGISKGGFDDGRENTVQQAYAADGSVKRDYAVKLIGLLDRLFEGMAVRRGGGAAPIPVHDWARHAGEMRLYPLFPAKSVRGGRVSPSV</sequence>
<dbReference type="EMBL" id="JACHXW010000011">
    <property type="protein sequence ID" value="MBB3153593.1"/>
    <property type="molecule type" value="Genomic_DNA"/>
</dbReference>
<reference evidence="1 2" key="1">
    <citation type="submission" date="2020-08" db="EMBL/GenBank/DDBJ databases">
        <title>Genomic Encyclopedia of Type Strains, Phase III (KMG-III): the genomes of soil and plant-associated and newly described type strains.</title>
        <authorList>
            <person name="Whitman W."/>
        </authorList>
    </citation>
    <scope>NUCLEOTIDE SEQUENCE [LARGE SCALE GENOMIC DNA]</scope>
    <source>
        <strain evidence="1 2">CECT 8234</strain>
    </source>
</reference>
<dbReference type="Proteomes" id="UP000518605">
    <property type="component" value="Unassembled WGS sequence"/>
</dbReference>
<keyword evidence="2" id="KW-1185">Reference proteome</keyword>
<protein>
    <submittedName>
        <fullName evidence="1">Uncharacterized protein</fullName>
    </submittedName>
</protein>
<proteinExistence type="predicted"/>
<evidence type="ECO:0000313" key="1">
    <source>
        <dbReference type="EMBL" id="MBB3153593.1"/>
    </source>
</evidence>
<organism evidence="1 2">
    <name type="scientific">Paenibacillus endophyticus</name>
    <dbReference type="NCBI Taxonomy" id="1294268"/>
    <lineage>
        <taxon>Bacteria</taxon>
        <taxon>Bacillati</taxon>
        <taxon>Bacillota</taxon>
        <taxon>Bacilli</taxon>
        <taxon>Bacillales</taxon>
        <taxon>Paenibacillaceae</taxon>
        <taxon>Paenibacillus</taxon>
    </lineage>
</organism>
<dbReference type="RefSeq" id="WP_183565472.1">
    <property type="nucleotide sequence ID" value="NZ_CBCSLB010000010.1"/>
</dbReference>
<gene>
    <name evidence="1" type="ORF">FHS16_003668</name>
</gene>